<evidence type="ECO:0000313" key="13">
    <source>
        <dbReference type="EMBL" id="KAF1371830.1"/>
    </source>
</evidence>
<dbReference type="InterPro" id="IPR036179">
    <property type="entry name" value="Ig-like_dom_sf"/>
</dbReference>
<feature type="domain" description="Ig-like" evidence="12">
    <location>
        <begin position="21"/>
        <end position="123"/>
    </location>
</feature>
<dbReference type="InterPro" id="IPR007110">
    <property type="entry name" value="Ig-like_dom"/>
</dbReference>
<evidence type="ECO:0000256" key="1">
    <source>
        <dbReference type="ARBA" id="ARBA00004167"/>
    </source>
</evidence>
<keyword evidence="3 11" id="KW-0732">Signal</keyword>
<feature type="compositionally biased region" description="Polar residues" evidence="9">
    <location>
        <begin position="306"/>
        <end position="315"/>
    </location>
</feature>
<feature type="transmembrane region" description="Helical" evidence="10">
    <location>
        <begin position="244"/>
        <end position="268"/>
    </location>
</feature>
<feature type="chain" id="PRO_5025504191" description="Ig-like domain-containing protein" evidence="11">
    <location>
        <begin position="23"/>
        <end position="315"/>
    </location>
</feature>
<dbReference type="Gene3D" id="2.60.40.10">
    <property type="entry name" value="Immunoglobulins"/>
    <property type="match status" value="2"/>
</dbReference>
<evidence type="ECO:0000256" key="3">
    <source>
        <dbReference type="ARBA" id="ARBA00022729"/>
    </source>
</evidence>
<dbReference type="InterPro" id="IPR003599">
    <property type="entry name" value="Ig_sub"/>
</dbReference>
<evidence type="ECO:0000313" key="14">
    <source>
        <dbReference type="Proteomes" id="UP000465112"/>
    </source>
</evidence>
<evidence type="ECO:0000256" key="5">
    <source>
        <dbReference type="ARBA" id="ARBA00023136"/>
    </source>
</evidence>
<dbReference type="SUPFAM" id="SSF48726">
    <property type="entry name" value="Immunoglobulin"/>
    <property type="match status" value="1"/>
</dbReference>
<keyword evidence="2 10" id="KW-0812">Transmembrane</keyword>
<dbReference type="GO" id="GO:0043025">
    <property type="term" value="C:neuronal cell body"/>
    <property type="evidence" value="ECO:0007669"/>
    <property type="project" value="TreeGrafter"/>
</dbReference>
<feature type="compositionally biased region" description="Basic and acidic residues" evidence="9">
    <location>
        <begin position="296"/>
        <end position="305"/>
    </location>
</feature>
<gene>
    <name evidence="13" type="ORF">PFLUV_G00273440</name>
</gene>
<dbReference type="GO" id="GO:0016020">
    <property type="term" value="C:membrane"/>
    <property type="evidence" value="ECO:0007669"/>
    <property type="project" value="UniProtKB-SubCell"/>
</dbReference>
<evidence type="ECO:0000256" key="10">
    <source>
        <dbReference type="SAM" id="Phobius"/>
    </source>
</evidence>
<protein>
    <recommendedName>
        <fullName evidence="12">Ig-like domain-containing protein</fullName>
    </recommendedName>
</protein>
<keyword evidence="14" id="KW-1185">Reference proteome</keyword>
<dbReference type="GO" id="GO:0098632">
    <property type="term" value="F:cell-cell adhesion mediator activity"/>
    <property type="evidence" value="ECO:0007669"/>
    <property type="project" value="InterPro"/>
</dbReference>
<evidence type="ECO:0000256" key="7">
    <source>
        <dbReference type="ARBA" id="ARBA00023180"/>
    </source>
</evidence>
<dbReference type="GO" id="GO:0150079">
    <property type="term" value="P:negative regulation of neuroinflammatory response"/>
    <property type="evidence" value="ECO:0007669"/>
    <property type="project" value="TreeGrafter"/>
</dbReference>
<dbReference type="GO" id="GO:0030424">
    <property type="term" value="C:axon"/>
    <property type="evidence" value="ECO:0007669"/>
    <property type="project" value="TreeGrafter"/>
</dbReference>
<dbReference type="EMBL" id="VHII01000024">
    <property type="protein sequence ID" value="KAF1371830.1"/>
    <property type="molecule type" value="Genomic_DNA"/>
</dbReference>
<keyword evidence="4 10" id="KW-1133">Transmembrane helix</keyword>
<keyword evidence="7" id="KW-0325">Glycoprotein</keyword>
<feature type="signal peptide" evidence="11">
    <location>
        <begin position="1"/>
        <end position="22"/>
    </location>
</feature>
<organism evidence="13 14">
    <name type="scientific">Perca fluviatilis</name>
    <name type="common">European perch</name>
    <dbReference type="NCBI Taxonomy" id="8168"/>
    <lineage>
        <taxon>Eukaryota</taxon>
        <taxon>Metazoa</taxon>
        <taxon>Chordata</taxon>
        <taxon>Craniata</taxon>
        <taxon>Vertebrata</taxon>
        <taxon>Euteleostomi</taxon>
        <taxon>Actinopterygii</taxon>
        <taxon>Neopterygii</taxon>
        <taxon>Teleostei</taxon>
        <taxon>Neoteleostei</taxon>
        <taxon>Acanthomorphata</taxon>
        <taxon>Eupercaria</taxon>
        <taxon>Perciformes</taxon>
        <taxon>Percoidei</taxon>
        <taxon>Percidae</taxon>
        <taxon>Percinae</taxon>
        <taxon>Perca</taxon>
    </lineage>
</organism>
<dbReference type="GO" id="GO:0034113">
    <property type="term" value="P:heterotypic cell-cell adhesion"/>
    <property type="evidence" value="ECO:0007669"/>
    <property type="project" value="TreeGrafter"/>
</dbReference>
<dbReference type="InterPro" id="IPR013783">
    <property type="entry name" value="Ig-like_fold"/>
</dbReference>
<keyword evidence="6" id="KW-1015">Disulfide bond</keyword>
<evidence type="ECO:0000256" key="11">
    <source>
        <dbReference type="SAM" id="SignalP"/>
    </source>
</evidence>
<dbReference type="AlphaFoldDB" id="A0A6A5DWR2"/>
<evidence type="ECO:0000259" key="12">
    <source>
        <dbReference type="PROSITE" id="PS50835"/>
    </source>
</evidence>
<evidence type="ECO:0000256" key="8">
    <source>
        <dbReference type="ARBA" id="ARBA00023319"/>
    </source>
</evidence>
<dbReference type="InterPro" id="IPR047164">
    <property type="entry name" value="OX2G-like"/>
</dbReference>
<dbReference type="PROSITE" id="PS50835">
    <property type="entry name" value="IG_LIKE"/>
    <property type="match status" value="1"/>
</dbReference>
<evidence type="ECO:0000256" key="6">
    <source>
        <dbReference type="ARBA" id="ARBA00023157"/>
    </source>
</evidence>
<evidence type="ECO:0000256" key="4">
    <source>
        <dbReference type="ARBA" id="ARBA00022989"/>
    </source>
</evidence>
<dbReference type="Pfam" id="PF07686">
    <property type="entry name" value="V-set"/>
    <property type="match status" value="1"/>
</dbReference>
<comment type="caution">
    <text evidence="13">The sequence shown here is derived from an EMBL/GenBank/DDBJ whole genome shotgun (WGS) entry which is preliminary data.</text>
</comment>
<accession>A0A6A5DWR2</accession>
<dbReference type="PANTHER" id="PTHR46841">
    <property type="entry name" value="OX-2 MEMBRANE GLYCOPROTEIN"/>
    <property type="match status" value="1"/>
</dbReference>
<dbReference type="GO" id="GO:0009986">
    <property type="term" value="C:cell surface"/>
    <property type="evidence" value="ECO:0007669"/>
    <property type="project" value="TreeGrafter"/>
</dbReference>
<proteinExistence type="predicted"/>
<keyword evidence="5 10" id="KW-0472">Membrane</keyword>
<evidence type="ECO:0000256" key="9">
    <source>
        <dbReference type="SAM" id="MobiDB-lite"/>
    </source>
</evidence>
<sequence>MALRAVLQFLCALGVFHKGVTSLIETQQTVMAAVGEEAQLNCQLMQSKDVLQVTWQKLLPDGEKNLATYSNKFGKSVNPDFRNNVEFKCAGLQNSSIVIRKVTEQDEGCYLCLFNIYPEGALTAITCLLLYELHEAILHVGESNSPEEAVVSCSATGRPAPTVTLTVPHHNSSSVTNTNGTVTVTTTAVLPRLHGNSTRVGCAVRVLSSPQIEVFTMIPEIRQPSADGFDEESETNNSDRSRTWIILPVVLVACVCVVAAVIITAIMLRQKNHNSLSHREVDEMSPTAIHDTINLSHRDSEENKTDNTSIQEPDE</sequence>
<reference evidence="13 14" key="1">
    <citation type="submission" date="2019-06" db="EMBL/GenBank/DDBJ databases">
        <title>A chromosome-scale genome assembly of the European perch, Perca fluviatilis.</title>
        <authorList>
            <person name="Roques C."/>
            <person name="Zahm M."/>
            <person name="Cabau C."/>
            <person name="Klopp C."/>
            <person name="Bouchez O."/>
            <person name="Donnadieu C."/>
            <person name="Kuhl H."/>
            <person name="Gislard M."/>
            <person name="Guendouz S."/>
            <person name="Journot L."/>
            <person name="Haffray P."/>
            <person name="Bestin A."/>
            <person name="Morvezen R."/>
            <person name="Feron R."/>
            <person name="Wen M."/>
            <person name="Jouanno E."/>
            <person name="Herpin A."/>
            <person name="Schartl M."/>
            <person name="Postlethwait J."/>
            <person name="Schaerlinger B."/>
            <person name="Chardard D."/>
            <person name="Lecocq T."/>
            <person name="Poncet C."/>
            <person name="Jaffrelo L."/>
            <person name="Lampietro C."/>
            <person name="Guiguen Y."/>
        </authorList>
    </citation>
    <scope>NUCLEOTIDE SEQUENCE [LARGE SCALE GENOMIC DNA]</scope>
    <source>
        <tissue evidence="13">Blood</tissue>
    </source>
</reference>
<evidence type="ECO:0000256" key="2">
    <source>
        <dbReference type="ARBA" id="ARBA00022692"/>
    </source>
</evidence>
<comment type="subcellular location">
    <subcellularLocation>
        <location evidence="1">Membrane</location>
        <topology evidence="1">Single-pass membrane protein</topology>
    </subcellularLocation>
</comment>
<dbReference type="Proteomes" id="UP000465112">
    <property type="component" value="Chromosome 24"/>
</dbReference>
<dbReference type="PANTHER" id="PTHR46841:SF7">
    <property type="entry name" value="IG-LIKE DOMAIN-CONTAINING PROTEIN"/>
    <property type="match status" value="1"/>
</dbReference>
<dbReference type="SMART" id="SM00409">
    <property type="entry name" value="IG"/>
    <property type="match status" value="1"/>
</dbReference>
<name>A0A6A5DWR2_PERFL</name>
<dbReference type="InterPro" id="IPR013106">
    <property type="entry name" value="Ig_V-set"/>
</dbReference>
<keyword evidence="8" id="KW-0393">Immunoglobulin domain</keyword>
<feature type="region of interest" description="Disordered" evidence="9">
    <location>
        <begin position="292"/>
        <end position="315"/>
    </location>
</feature>